<proteinExistence type="inferred from homology"/>
<dbReference type="PROSITE" id="PS00923">
    <property type="entry name" value="ASP_GLU_RACEMASE_1"/>
    <property type="match status" value="1"/>
</dbReference>
<keyword evidence="6 7" id="KW-0961">Cell wall biogenesis/degradation</keyword>
<dbReference type="SUPFAM" id="SSF53681">
    <property type="entry name" value="Aspartate/glutamate racemase"/>
    <property type="match status" value="2"/>
</dbReference>
<evidence type="ECO:0000256" key="5">
    <source>
        <dbReference type="ARBA" id="ARBA00023235"/>
    </source>
</evidence>
<comment type="caution">
    <text evidence="8">The sequence shown here is derived from an EMBL/GenBank/DDBJ whole genome shotgun (WGS) entry which is preliminary data.</text>
</comment>
<feature type="binding site" evidence="7">
    <location>
        <begin position="45"/>
        <end position="46"/>
    </location>
    <ligand>
        <name>substrate</name>
    </ligand>
</feature>
<gene>
    <name evidence="7 8" type="primary">murI</name>
    <name evidence="8" type="ORF">OCV63_13640</name>
</gene>
<comment type="function">
    <text evidence="7">Provides the (R)-glutamate required for cell wall biosynthesis.</text>
</comment>
<dbReference type="InterPro" id="IPR018187">
    <property type="entry name" value="Asp/Glu_racemase_AS_1"/>
</dbReference>
<dbReference type="InterPro" id="IPR001920">
    <property type="entry name" value="Asp/Glu_race"/>
</dbReference>
<feature type="binding site" evidence="7">
    <location>
        <begin position="77"/>
        <end position="78"/>
    </location>
    <ligand>
        <name>substrate</name>
    </ligand>
</feature>
<evidence type="ECO:0000256" key="4">
    <source>
        <dbReference type="ARBA" id="ARBA00022984"/>
    </source>
</evidence>
<dbReference type="Gene3D" id="3.40.50.1860">
    <property type="match status" value="2"/>
</dbReference>
<evidence type="ECO:0000256" key="1">
    <source>
        <dbReference type="ARBA" id="ARBA00001602"/>
    </source>
</evidence>
<reference evidence="8 9" key="1">
    <citation type="journal article" date="2021" name="ISME Commun">
        <title>Automated analysis of genomic sequences facilitates high-throughput and comprehensive description of bacteria.</title>
        <authorList>
            <person name="Hitch T.C.A."/>
        </authorList>
    </citation>
    <scope>NUCLEOTIDE SEQUENCE [LARGE SCALE GENOMIC DNA]</scope>
    <source>
        <strain evidence="8 9">Sanger_04</strain>
    </source>
</reference>
<comment type="catalytic activity">
    <reaction evidence="1 7">
        <text>L-glutamate = D-glutamate</text>
        <dbReference type="Rhea" id="RHEA:12813"/>
        <dbReference type="ChEBI" id="CHEBI:29985"/>
        <dbReference type="ChEBI" id="CHEBI:29986"/>
        <dbReference type="EC" id="5.1.1.3"/>
    </reaction>
</comment>
<protein>
    <recommendedName>
        <fullName evidence="2 7">Glutamate racemase</fullName>
        <ecNumber evidence="2 7">5.1.1.3</ecNumber>
    </recommendedName>
</protein>
<dbReference type="PROSITE" id="PS00924">
    <property type="entry name" value="ASP_GLU_RACEMASE_2"/>
    <property type="match status" value="1"/>
</dbReference>
<accession>A0ABT2S019</accession>
<comment type="similarity">
    <text evidence="7">Belongs to the aspartate/glutamate racemases family.</text>
</comment>
<dbReference type="GO" id="GO:0008881">
    <property type="term" value="F:glutamate racemase activity"/>
    <property type="evidence" value="ECO:0007669"/>
    <property type="project" value="UniProtKB-EC"/>
</dbReference>
<feature type="binding site" evidence="7">
    <location>
        <begin position="188"/>
        <end position="189"/>
    </location>
    <ligand>
        <name>substrate</name>
    </ligand>
</feature>
<evidence type="ECO:0000256" key="6">
    <source>
        <dbReference type="ARBA" id="ARBA00023316"/>
    </source>
</evidence>
<dbReference type="Pfam" id="PF01177">
    <property type="entry name" value="Asp_Glu_race"/>
    <property type="match status" value="1"/>
</dbReference>
<dbReference type="EMBL" id="JAOQKC010000021">
    <property type="protein sequence ID" value="MCU6697924.1"/>
    <property type="molecule type" value="Genomic_DNA"/>
</dbReference>
<dbReference type="RefSeq" id="WP_158364726.1">
    <property type="nucleotide sequence ID" value="NZ_JAOQKC010000021.1"/>
</dbReference>
<keyword evidence="9" id="KW-1185">Reference proteome</keyword>
<keyword evidence="5 7" id="KW-0413">Isomerase</keyword>
<feature type="active site" description="Proton donor/acceptor" evidence="7">
    <location>
        <position position="187"/>
    </location>
</feature>
<dbReference type="PANTHER" id="PTHR21198">
    <property type="entry name" value="GLUTAMATE RACEMASE"/>
    <property type="match status" value="1"/>
</dbReference>
<keyword evidence="3 7" id="KW-0133">Cell shape</keyword>
<evidence type="ECO:0000256" key="2">
    <source>
        <dbReference type="ARBA" id="ARBA00013090"/>
    </source>
</evidence>
<dbReference type="InterPro" id="IPR004391">
    <property type="entry name" value="Glu_race"/>
</dbReference>
<dbReference type="NCBIfam" id="TIGR00067">
    <property type="entry name" value="glut_race"/>
    <property type="match status" value="1"/>
</dbReference>
<keyword evidence="4 7" id="KW-0573">Peptidoglycan synthesis</keyword>
<organism evidence="8 9">
    <name type="scientific">Laedolimicola ammoniilytica</name>
    <dbReference type="NCBI Taxonomy" id="2981771"/>
    <lineage>
        <taxon>Bacteria</taxon>
        <taxon>Bacillati</taxon>
        <taxon>Bacillota</taxon>
        <taxon>Clostridia</taxon>
        <taxon>Lachnospirales</taxon>
        <taxon>Lachnospiraceae</taxon>
        <taxon>Laedolimicola</taxon>
    </lineage>
</organism>
<dbReference type="EC" id="5.1.1.3" evidence="2 7"/>
<sequence length="274" mass="30431">MNDLREAPVGVFDSGIGGLTVAREIMRQIPGERIVYFGDTARVPYGSKSGTTIIRYSCQIARFLQTRGVKVIVVACNTASAYALEALQQQVDIPVIGVVRPGARVAARESVGGNIGVISTAATAESHIYRQYIQSLRPEAKVFEKACPLFVPLVEEGWRKDPVTRTVAERYLQEMKDRKVDTLILGCTHYPLLRSMVADIMGPDVVLVNPAYETAMELKRLLHEHQIENLGGSKIEENPYEFFVSDQAEKFRAFADSILPIDITTAKQVPIEEY</sequence>
<feature type="active site" description="Proton donor/acceptor" evidence="7">
    <location>
        <position position="76"/>
    </location>
</feature>
<dbReference type="InterPro" id="IPR033134">
    <property type="entry name" value="Asp/Glu_racemase_AS_2"/>
</dbReference>
<dbReference type="Proteomes" id="UP001652461">
    <property type="component" value="Unassembled WGS sequence"/>
</dbReference>
<dbReference type="HAMAP" id="MF_00258">
    <property type="entry name" value="Glu_racemase"/>
    <property type="match status" value="1"/>
</dbReference>
<feature type="binding site" evidence="7">
    <location>
        <begin position="13"/>
        <end position="14"/>
    </location>
    <ligand>
        <name>substrate</name>
    </ligand>
</feature>
<evidence type="ECO:0000313" key="8">
    <source>
        <dbReference type="EMBL" id="MCU6697924.1"/>
    </source>
</evidence>
<name>A0ABT2S019_9FIRM</name>
<dbReference type="InterPro" id="IPR015942">
    <property type="entry name" value="Asp/Glu/hydantoin_racemase"/>
</dbReference>
<evidence type="ECO:0000256" key="3">
    <source>
        <dbReference type="ARBA" id="ARBA00022960"/>
    </source>
</evidence>
<evidence type="ECO:0000313" key="9">
    <source>
        <dbReference type="Proteomes" id="UP001652461"/>
    </source>
</evidence>
<dbReference type="PANTHER" id="PTHR21198:SF2">
    <property type="entry name" value="GLUTAMATE RACEMASE"/>
    <property type="match status" value="1"/>
</dbReference>
<comment type="pathway">
    <text evidence="7">Cell wall biogenesis; peptidoglycan biosynthesis.</text>
</comment>
<evidence type="ECO:0000256" key="7">
    <source>
        <dbReference type="HAMAP-Rule" id="MF_00258"/>
    </source>
</evidence>